<feature type="domain" description="Cell wall hydrolase SleB" evidence="1">
    <location>
        <begin position="66"/>
        <end position="161"/>
    </location>
</feature>
<evidence type="ECO:0000259" key="1">
    <source>
        <dbReference type="Pfam" id="PF07486"/>
    </source>
</evidence>
<evidence type="ECO:0000313" key="2">
    <source>
        <dbReference type="EMBL" id="WFS26500.1"/>
    </source>
</evidence>
<dbReference type="PROSITE" id="PS51257">
    <property type="entry name" value="PROKAR_LIPOPROTEIN"/>
    <property type="match status" value="1"/>
</dbReference>
<dbReference type="EMBL" id="CP117270">
    <property type="protein sequence ID" value="WFS26500.1"/>
    <property type="molecule type" value="Genomic_DNA"/>
</dbReference>
<keyword evidence="3" id="KW-1185">Reference proteome</keyword>
<reference evidence="2" key="1">
    <citation type="journal article" date="2019" name="Phytopathology">
        <title>A Novel Group of Rhizobium tumorigenes-Like Agrobacteria Associated with Crown Gall Disease of Rhododendron and Blueberry.</title>
        <authorList>
            <person name="Kuzmanovic N."/>
            <person name="Behrens P."/>
            <person name="Idczak E."/>
            <person name="Wagner S."/>
            <person name="Gotz M."/>
            <person name="Sproer C."/>
            <person name="Bunk B."/>
            <person name="Overmann J."/>
            <person name="Smalla K."/>
        </authorList>
    </citation>
    <scope>NUCLEOTIDE SEQUENCE</scope>
    <source>
        <strain evidence="2">Rho-6.2</strain>
    </source>
</reference>
<sequence>MKSFVGIFVVGLTMAGCTTMPKPETKPVTRTKTANGAVKVTYNYTREDRECLKRAMYAESLASDPDGYLAVGTVVANRLTSPAYPKTICGVVGQEKQFAPGVMKVVIKDQAEPTLDAAADAILHGERHPALESAMFFHTQGLKYPYGNMHYVAVAGGNAFYEKRAKDGTLETPPPLPAYEVAMNYVGNQQASEQITSPQFDHLLPATGPVPAFTAATAFAPTAMKPIDTAFTVPQKVVVPIERPDYAISGPLN</sequence>
<reference evidence="2" key="2">
    <citation type="journal article" date="2023" name="MicrobiologyOpen">
        <title>Genomics of the tumorigenes clade of the family Rhizobiaceae and description of Rhizobium rhododendri sp. nov.</title>
        <authorList>
            <person name="Kuzmanovic N."/>
            <person name="diCenzo G.C."/>
            <person name="Bunk B."/>
            <person name="Sproeer C."/>
            <person name="Fruehling A."/>
            <person name="Neumann-Schaal M."/>
            <person name="Overmann J."/>
            <person name="Smalla K."/>
        </authorList>
    </citation>
    <scope>NUCLEOTIDE SEQUENCE</scope>
    <source>
        <strain evidence="2">Rho-6.2</strain>
        <plasmid evidence="2">unnamed2</plasmid>
    </source>
</reference>
<name>A0ABY8IUK9_9HYPH</name>
<dbReference type="InterPro" id="IPR042047">
    <property type="entry name" value="SleB_dom1"/>
</dbReference>
<dbReference type="Pfam" id="PF07486">
    <property type="entry name" value="Hydrolase_2"/>
    <property type="match status" value="1"/>
</dbReference>
<dbReference type="GO" id="GO:0016787">
    <property type="term" value="F:hydrolase activity"/>
    <property type="evidence" value="ECO:0007669"/>
    <property type="project" value="UniProtKB-KW"/>
</dbReference>
<gene>
    <name evidence="2" type="ORF">PR018_27875</name>
</gene>
<dbReference type="InterPro" id="IPR011105">
    <property type="entry name" value="Cell_wall_hydrolase_SleB"/>
</dbReference>
<keyword evidence="2" id="KW-0614">Plasmid</keyword>
<geneLocation type="plasmid" evidence="2 3">
    <name>unnamed2</name>
</geneLocation>
<dbReference type="Gene3D" id="1.10.10.2520">
    <property type="entry name" value="Cell wall hydrolase SleB, domain 1"/>
    <property type="match status" value="1"/>
</dbReference>
<organism evidence="2 3">
    <name type="scientific">Rhizobium rhododendri</name>
    <dbReference type="NCBI Taxonomy" id="2506430"/>
    <lineage>
        <taxon>Bacteria</taxon>
        <taxon>Pseudomonadati</taxon>
        <taxon>Pseudomonadota</taxon>
        <taxon>Alphaproteobacteria</taxon>
        <taxon>Hyphomicrobiales</taxon>
        <taxon>Rhizobiaceae</taxon>
        <taxon>Rhizobium/Agrobacterium group</taxon>
        <taxon>Rhizobium</taxon>
    </lineage>
</organism>
<proteinExistence type="predicted"/>
<evidence type="ECO:0000313" key="3">
    <source>
        <dbReference type="Proteomes" id="UP000318939"/>
    </source>
</evidence>
<keyword evidence="2" id="KW-0378">Hydrolase</keyword>
<protein>
    <submittedName>
        <fullName evidence="2">Cell wall hydrolase</fullName>
    </submittedName>
</protein>
<dbReference type="Proteomes" id="UP000318939">
    <property type="component" value="Plasmid unnamed2"/>
</dbReference>
<accession>A0ABY8IUK9</accession>